<gene>
    <name evidence="1" type="ORF">TorRG33x02_004010</name>
</gene>
<proteinExistence type="predicted"/>
<comment type="caution">
    <text evidence="1">The sequence shown here is derived from an EMBL/GenBank/DDBJ whole genome shotgun (WGS) entry which is preliminary data.</text>
</comment>
<sequence length="35" mass="4020">MAHSEREKKKNGVAEELLGLSRAARIVESYMRQCK</sequence>
<evidence type="ECO:0000313" key="2">
    <source>
        <dbReference type="Proteomes" id="UP000237000"/>
    </source>
</evidence>
<dbReference type="InParanoid" id="A0A2P5G253"/>
<organism evidence="1 2">
    <name type="scientific">Trema orientale</name>
    <name type="common">Charcoal tree</name>
    <name type="synonym">Celtis orientalis</name>
    <dbReference type="NCBI Taxonomy" id="63057"/>
    <lineage>
        <taxon>Eukaryota</taxon>
        <taxon>Viridiplantae</taxon>
        <taxon>Streptophyta</taxon>
        <taxon>Embryophyta</taxon>
        <taxon>Tracheophyta</taxon>
        <taxon>Spermatophyta</taxon>
        <taxon>Magnoliopsida</taxon>
        <taxon>eudicotyledons</taxon>
        <taxon>Gunneridae</taxon>
        <taxon>Pentapetalae</taxon>
        <taxon>rosids</taxon>
        <taxon>fabids</taxon>
        <taxon>Rosales</taxon>
        <taxon>Cannabaceae</taxon>
        <taxon>Trema</taxon>
    </lineage>
</organism>
<keyword evidence="2" id="KW-1185">Reference proteome</keyword>
<dbReference type="EMBL" id="JXTC01000001">
    <property type="protein sequence ID" value="POO04097.1"/>
    <property type="molecule type" value="Genomic_DNA"/>
</dbReference>
<accession>A0A2P5G253</accession>
<name>A0A2P5G253_TREOI</name>
<evidence type="ECO:0000313" key="1">
    <source>
        <dbReference type="EMBL" id="POO04097.1"/>
    </source>
</evidence>
<reference evidence="2" key="1">
    <citation type="submission" date="2016-06" db="EMBL/GenBank/DDBJ databases">
        <title>Parallel loss of symbiosis genes in relatives of nitrogen-fixing non-legume Parasponia.</title>
        <authorList>
            <person name="Van Velzen R."/>
            <person name="Holmer R."/>
            <person name="Bu F."/>
            <person name="Rutten L."/>
            <person name="Van Zeijl A."/>
            <person name="Liu W."/>
            <person name="Santuari L."/>
            <person name="Cao Q."/>
            <person name="Sharma T."/>
            <person name="Shen D."/>
            <person name="Roswanjaya Y."/>
            <person name="Wardhani T."/>
            <person name="Kalhor M.S."/>
            <person name="Jansen J."/>
            <person name="Van den Hoogen J."/>
            <person name="Gungor B."/>
            <person name="Hartog M."/>
            <person name="Hontelez J."/>
            <person name="Verver J."/>
            <person name="Yang W.-C."/>
            <person name="Schijlen E."/>
            <person name="Repin R."/>
            <person name="Schilthuizen M."/>
            <person name="Schranz E."/>
            <person name="Heidstra R."/>
            <person name="Miyata K."/>
            <person name="Fedorova E."/>
            <person name="Kohlen W."/>
            <person name="Bisseling T."/>
            <person name="Smit S."/>
            <person name="Geurts R."/>
        </authorList>
    </citation>
    <scope>NUCLEOTIDE SEQUENCE [LARGE SCALE GENOMIC DNA]</scope>
    <source>
        <strain evidence="2">cv. RG33-2</strain>
    </source>
</reference>
<protein>
    <submittedName>
        <fullName evidence="1">Uncharacterized protein</fullName>
    </submittedName>
</protein>
<dbReference type="Proteomes" id="UP000237000">
    <property type="component" value="Unassembled WGS sequence"/>
</dbReference>
<dbReference type="AlphaFoldDB" id="A0A2P5G253"/>